<comment type="caution">
    <text evidence="1">The sequence shown here is derived from an EMBL/GenBank/DDBJ whole genome shotgun (WGS) entry which is preliminary data.</text>
</comment>
<sequence length="74" mass="7964">MVSGNRGAGSRAINLNKHFCFSTAHSSSSSTTGIISAQQFLGFFINQSQHSRCYCYVCSSISLSIACISSMFLN</sequence>
<evidence type="ECO:0000313" key="1">
    <source>
        <dbReference type="EMBL" id="KAK1417351.1"/>
    </source>
</evidence>
<name>A0AAD8K9I4_TARER</name>
<protein>
    <submittedName>
        <fullName evidence="1">Uncharacterized protein</fullName>
    </submittedName>
</protein>
<dbReference type="Proteomes" id="UP001229421">
    <property type="component" value="Unassembled WGS sequence"/>
</dbReference>
<reference evidence="1" key="1">
    <citation type="journal article" date="2023" name="bioRxiv">
        <title>Improved chromosome-level genome assembly for marigold (Tagetes erecta).</title>
        <authorList>
            <person name="Jiang F."/>
            <person name="Yuan L."/>
            <person name="Wang S."/>
            <person name="Wang H."/>
            <person name="Xu D."/>
            <person name="Wang A."/>
            <person name="Fan W."/>
        </authorList>
    </citation>
    <scope>NUCLEOTIDE SEQUENCE</scope>
    <source>
        <strain evidence="1">WSJ</strain>
        <tissue evidence="1">Leaf</tissue>
    </source>
</reference>
<accession>A0AAD8K9I4</accession>
<dbReference type="AlphaFoldDB" id="A0AAD8K9I4"/>
<keyword evidence="2" id="KW-1185">Reference proteome</keyword>
<proteinExistence type="predicted"/>
<evidence type="ECO:0000313" key="2">
    <source>
        <dbReference type="Proteomes" id="UP001229421"/>
    </source>
</evidence>
<dbReference type="EMBL" id="JAUHHV010000007">
    <property type="protein sequence ID" value="KAK1417351.1"/>
    <property type="molecule type" value="Genomic_DNA"/>
</dbReference>
<organism evidence="1 2">
    <name type="scientific">Tagetes erecta</name>
    <name type="common">African marigold</name>
    <dbReference type="NCBI Taxonomy" id="13708"/>
    <lineage>
        <taxon>Eukaryota</taxon>
        <taxon>Viridiplantae</taxon>
        <taxon>Streptophyta</taxon>
        <taxon>Embryophyta</taxon>
        <taxon>Tracheophyta</taxon>
        <taxon>Spermatophyta</taxon>
        <taxon>Magnoliopsida</taxon>
        <taxon>eudicotyledons</taxon>
        <taxon>Gunneridae</taxon>
        <taxon>Pentapetalae</taxon>
        <taxon>asterids</taxon>
        <taxon>campanulids</taxon>
        <taxon>Asterales</taxon>
        <taxon>Asteraceae</taxon>
        <taxon>Asteroideae</taxon>
        <taxon>Heliantheae alliance</taxon>
        <taxon>Tageteae</taxon>
        <taxon>Tagetes</taxon>
    </lineage>
</organism>
<gene>
    <name evidence="1" type="ORF">QVD17_26478</name>
</gene>